<evidence type="ECO:0000256" key="3">
    <source>
        <dbReference type="ARBA" id="ARBA00009759"/>
    </source>
</evidence>
<protein>
    <recommendedName>
        <fullName evidence="4">inositol-phosphate phosphatase</fullName>
        <ecNumber evidence="4">3.1.3.25</ecNumber>
    </recommendedName>
</protein>
<feature type="binding site" evidence="5">
    <location>
        <position position="290"/>
    </location>
    <ligand>
        <name>Mg(2+)</name>
        <dbReference type="ChEBI" id="CHEBI:18420"/>
        <label>1</label>
        <note>catalytic</note>
    </ligand>
</feature>
<dbReference type="Gene3D" id="3.30.540.10">
    <property type="entry name" value="Fructose-1,6-Bisphosphatase, subunit A, domain 1"/>
    <property type="match status" value="1"/>
</dbReference>
<dbReference type="Gene3D" id="3.40.190.80">
    <property type="match status" value="1"/>
</dbReference>
<evidence type="ECO:0000256" key="1">
    <source>
        <dbReference type="ARBA" id="ARBA00001033"/>
    </source>
</evidence>
<feature type="binding site" evidence="5">
    <location>
        <position position="322"/>
    </location>
    <ligand>
        <name>Mg(2+)</name>
        <dbReference type="ChEBI" id="CHEBI:18420"/>
        <label>1</label>
        <note>catalytic</note>
    </ligand>
</feature>
<dbReference type="EMBL" id="HBEL01006860">
    <property type="protein sequence ID" value="CAD8407168.1"/>
    <property type="molecule type" value="Transcribed_RNA"/>
</dbReference>
<dbReference type="GO" id="GO:0046872">
    <property type="term" value="F:metal ion binding"/>
    <property type="evidence" value="ECO:0007669"/>
    <property type="project" value="UniProtKB-KW"/>
</dbReference>
<dbReference type="SUPFAM" id="SSF54427">
    <property type="entry name" value="NTF2-like"/>
    <property type="match status" value="1"/>
</dbReference>
<dbReference type="InterPro" id="IPR000760">
    <property type="entry name" value="Inositol_monophosphatase-like"/>
</dbReference>
<proteinExistence type="inferred from homology"/>
<evidence type="ECO:0000313" key="7">
    <source>
        <dbReference type="EMBL" id="CAD8407168.1"/>
    </source>
</evidence>
<dbReference type="AlphaFoldDB" id="A0A7S0G9T3"/>
<accession>A0A7S0G9T3</accession>
<dbReference type="PANTHER" id="PTHR20854">
    <property type="entry name" value="INOSITOL MONOPHOSPHATASE"/>
    <property type="match status" value="1"/>
</dbReference>
<dbReference type="InterPro" id="IPR032710">
    <property type="entry name" value="NTF2-like_dom_sf"/>
</dbReference>
<keyword evidence="5" id="KW-0479">Metal-binding</keyword>
<dbReference type="SUPFAM" id="SSF56655">
    <property type="entry name" value="Carbohydrate phosphatase"/>
    <property type="match status" value="1"/>
</dbReference>
<sequence length="505" mass="55253">MRRQLLTIVYAVSTSAFLSPTHIRPKPFTMISPKASVTTPTASHDATSSEEVVRRYFEGVTQKDPVMLRSCFDDTATILDVCGSNSECTVNSQDMVQRCMEFVGAHPDCSVRFHYGPCRQARDDGDGSEEGEWVVAHWYETGNWSGASCGIPPPNPVQAMECEGQTRFWVSNDKIQRLVVTRTFTDWEREFQRRQSPPPFPELDTNTNDDSSSKRKYDDGAKLKREMLQTAELAARAAGTIITSHVGCQNEGCDLKVNLKDIVTKYDTQAQSAIKHIITSQFPDHVFLGEEDVPAGGEASAKALVDILAANQESYIWIVDPIDGTANFAAGLELCGVTVTVVHRNEAILGVIYDPHRNEMYTALKNMGSYCNGEPIGVAGNLEGAKDAIINAGCPADPNAFATSMRGVVALNSKVRGIRVLACSALTLAWLAQGRLGAHYGYDLSSWDLVAGSLLIREAGGIVTDLDGSEYRVTTRNMLCSANRVIHEEILTVLKEVDATSFQRV</sequence>
<evidence type="ECO:0000256" key="2">
    <source>
        <dbReference type="ARBA" id="ARBA00001946"/>
    </source>
</evidence>
<name>A0A7S0G9T3_9STRA</name>
<dbReference type="PANTHER" id="PTHR20854:SF4">
    <property type="entry name" value="INOSITOL-1-MONOPHOSPHATASE-RELATED"/>
    <property type="match status" value="1"/>
</dbReference>
<gene>
    <name evidence="7" type="ORF">PINE0816_LOCUS3285</name>
</gene>
<feature type="binding site" evidence="5">
    <location>
        <position position="320"/>
    </location>
    <ligand>
        <name>Mg(2+)</name>
        <dbReference type="ChEBI" id="CHEBI:18420"/>
        <label>1</label>
        <note>catalytic</note>
    </ligand>
</feature>
<evidence type="ECO:0000256" key="6">
    <source>
        <dbReference type="SAM" id="MobiDB-lite"/>
    </source>
</evidence>
<keyword evidence="5" id="KW-0460">Magnesium</keyword>
<comment type="catalytic activity">
    <reaction evidence="1">
        <text>a myo-inositol phosphate + H2O = myo-inositol + phosphate</text>
        <dbReference type="Rhea" id="RHEA:24056"/>
        <dbReference type="ChEBI" id="CHEBI:15377"/>
        <dbReference type="ChEBI" id="CHEBI:17268"/>
        <dbReference type="ChEBI" id="CHEBI:43474"/>
        <dbReference type="ChEBI" id="CHEBI:84139"/>
        <dbReference type="EC" id="3.1.3.25"/>
    </reaction>
</comment>
<organism evidence="7">
    <name type="scientific">Proboscia inermis</name>
    <dbReference type="NCBI Taxonomy" id="420281"/>
    <lineage>
        <taxon>Eukaryota</taxon>
        <taxon>Sar</taxon>
        <taxon>Stramenopiles</taxon>
        <taxon>Ochrophyta</taxon>
        <taxon>Bacillariophyta</taxon>
        <taxon>Coscinodiscophyceae</taxon>
        <taxon>Rhizosoleniophycidae</taxon>
        <taxon>Rhizosoleniales</taxon>
        <taxon>Rhizosoleniaceae</taxon>
        <taxon>Proboscia</taxon>
    </lineage>
</organism>
<evidence type="ECO:0000256" key="4">
    <source>
        <dbReference type="ARBA" id="ARBA00013106"/>
    </source>
</evidence>
<reference evidence="7" key="1">
    <citation type="submission" date="2021-01" db="EMBL/GenBank/DDBJ databases">
        <authorList>
            <person name="Corre E."/>
            <person name="Pelletier E."/>
            <person name="Niang G."/>
            <person name="Scheremetjew M."/>
            <person name="Finn R."/>
            <person name="Kale V."/>
            <person name="Holt S."/>
            <person name="Cochrane G."/>
            <person name="Meng A."/>
            <person name="Brown T."/>
            <person name="Cohen L."/>
        </authorList>
    </citation>
    <scope>NUCLEOTIDE SEQUENCE</scope>
    <source>
        <strain evidence="7">CCAP1064/1</strain>
    </source>
</reference>
<dbReference type="GO" id="GO:0006020">
    <property type="term" value="P:inositol metabolic process"/>
    <property type="evidence" value="ECO:0007669"/>
    <property type="project" value="TreeGrafter"/>
</dbReference>
<evidence type="ECO:0000256" key="5">
    <source>
        <dbReference type="PIRSR" id="PIRSR600760-2"/>
    </source>
</evidence>
<dbReference type="EC" id="3.1.3.25" evidence="4"/>
<comment type="similarity">
    <text evidence="3">Belongs to the inositol monophosphatase superfamily.</text>
</comment>
<dbReference type="InterPro" id="IPR033942">
    <property type="entry name" value="IMPase"/>
</dbReference>
<feature type="binding site" evidence="5">
    <location>
        <position position="448"/>
    </location>
    <ligand>
        <name>Mg(2+)</name>
        <dbReference type="ChEBI" id="CHEBI:18420"/>
        <label>1</label>
        <note>catalytic</note>
    </ligand>
</feature>
<dbReference type="GO" id="GO:0007165">
    <property type="term" value="P:signal transduction"/>
    <property type="evidence" value="ECO:0007669"/>
    <property type="project" value="TreeGrafter"/>
</dbReference>
<feature type="binding site" evidence="5">
    <location>
        <position position="323"/>
    </location>
    <ligand>
        <name>Mg(2+)</name>
        <dbReference type="ChEBI" id="CHEBI:18420"/>
        <label>1</label>
        <note>catalytic</note>
    </ligand>
</feature>
<dbReference type="CDD" id="cd01639">
    <property type="entry name" value="IMPase"/>
    <property type="match status" value="1"/>
</dbReference>
<feature type="region of interest" description="Disordered" evidence="6">
    <location>
        <begin position="190"/>
        <end position="219"/>
    </location>
</feature>
<dbReference type="GO" id="GO:0008934">
    <property type="term" value="F:inositol monophosphate 1-phosphatase activity"/>
    <property type="evidence" value="ECO:0007669"/>
    <property type="project" value="InterPro"/>
</dbReference>
<dbReference type="Pfam" id="PF00459">
    <property type="entry name" value="Inositol_P"/>
    <property type="match status" value="1"/>
</dbReference>
<comment type="cofactor">
    <cofactor evidence="2 5">
        <name>Mg(2+)</name>
        <dbReference type="ChEBI" id="CHEBI:18420"/>
    </cofactor>
</comment>
<dbReference type="PRINTS" id="PR00377">
    <property type="entry name" value="IMPHPHTASES"/>
</dbReference>
<dbReference type="Gene3D" id="3.10.450.50">
    <property type="match status" value="1"/>
</dbReference>